<gene>
    <name evidence="1" type="ORF">MENTE1834_LOCUS7706</name>
</gene>
<name>A0ACB0Y4V4_MELEN</name>
<proteinExistence type="predicted"/>
<organism evidence="1 2">
    <name type="scientific">Meloidogyne enterolobii</name>
    <name type="common">Root-knot nematode worm</name>
    <name type="synonym">Meloidogyne mayaguensis</name>
    <dbReference type="NCBI Taxonomy" id="390850"/>
    <lineage>
        <taxon>Eukaryota</taxon>
        <taxon>Metazoa</taxon>
        <taxon>Ecdysozoa</taxon>
        <taxon>Nematoda</taxon>
        <taxon>Chromadorea</taxon>
        <taxon>Rhabditida</taxon>
        <taxon>Tylenchina</taxon>
        <taxon>Tylenchomorpha</taxon>
        <taxon>Tylenchoidea</taxon>
        <taxon>Meloidogynidae</taxon>
        <taxon>Meloidogyninae</taxon>
        <taxon>Meloidogyne</taxon>
    </lineage>
</organism>
<keyword evidence="2" id="KW-1185">Reference proteome</keyword>
<sequence>MTMSIKIKDDSHQQMLNRDTVILLREANFKLLKRPSINETKAQALEREEIIHYFETLIDLIRKARISQKKVLIHSLRGRNRAPAFVAAYLMHCNRVTRVRAINKITKMMSSNRPGICISDTLQKALMRW</sequence>
<comment type="caution">
    <text evidence="1">The sequence shown here is derived from an EMBL/GenBank/DDBJ whole genome shotgun (WGS) entry which is preliminary data.</text>
</comment>
<reference evidence="1" key="1">
    <citation type="submission" date="2023-11" db="EMBL/GenBank/DDBJ databases">
        <authorList>
            <person name="Poullet M."/>
        </authorList>
    </citation>
    <scope>NUCLEOTIDE SEQUENCE</scope>
    <source>
        <strain evidence="1">E1834</strain>
    </source>
</reference>
<dbReference type="EMBL" id="CAVMJV010000005">
    <property type="protein sequence ID" value="CAK5032023.1"/>
    <property type="molecule type" value="Genomic_DNA"/>
</dbReference>
<evidence type="ECO:0000313" key="1">
    <source>
        <dbReference type="EMBL" id="CAK5032023.1"/>
    </source>
</evidence>
<evidence type="ECO:0000313" key="2">
    <source>
        <dbReference type="Proteomes" id="UP001497535"/>
    </source>
</evidence>
<protein>
    <submittedName>
        <fullName evidence="1">Uncharacterized protein</fullName>
    </submittedName>
</protein>
<dbReference type="Proteomes" id="UP001497535">
    <property type="component" value="Unassembled WGS sequence"/>
</dbReference>
<accession>A0ACB0Y4V4</accession>